<dbReference type="SUPFAM" id="SSF51658">
    <property type="entry name" value="Xylose isomerase-like"/>
    <property type="match status" value="1"/>
</dbReference>
<dbReference type="Proteomes" id="UP000569914">
    <property type="component" value="Unassembled WGS sequence"/>
</dbReference>
<dbReference type="AlphaFoldDB" id="A0A7Y9I7J6"/>
<keyword evidence="2" id="KW-0413">Isomerase</keyword>
<dbReference type="Gene3D" id="3.20.20.150">
    <property type="entry name" value="Divalent-metal-dependent TIM barrel enzymes"/>
    <property type="match status" value="1"/>
</dbReference>
<name>A0A7Y9I7J6_9ACTN</name>
<dbReference type="PANTHER" id="PTHR12110">
    <property type="entry name" value="HYDROXYPYRUVATE ISOMERASE"/>
    <property type="match status" value="1"/>
</dbReference>
<gene>
    <name evidence="2" type="ORF">BKA15_002780</name>
</gene>
<dbReference type="InterPro" id="IPR036237">
    <property type="entry name" value="Xyl_isomerase-like_sf"/>
</dbReference>
<evidence type="ECO:0000313" key="2">
    <source>
        <dbReference type="EMBL" id="NYE71451.1"/>
    </source>
</evidence>
<evidence type="ECO:0000259" key="1">
    <source>
        <dbReference type="Pfam" id="PF01261"/>
    </source>
</evidence>
<comment type="caution">
    <text evidence="2">The sequence shown here is derived from an EMBL/GenBank/DDBJ whole genome shotgun (WGS) entry which is preliminary data.</text>
</comment>
<keyword evidence="3" id="KW-1185">Reference proteome</keyword>
<dbReference type="GO" id="GO:0016853">
    <property type="term" value="F:isomerase activity"/>
    <property type="evidence" value="ECO:0007669"/>
    <property type="project" value="UniProtKB-KW"/>
</dbReference>
<accession>A0A7Y9I7J6</accession>
<dbReference type="InterPro" id="IPR013022">
    <property type="entry name" value="Xyl_isomerase-like_TIM-brl"/>
</dbReference>
<reference evidence="2 3" key="1">
    <citation type="submission" date="2020-07" db="EMBL/GenBank/DDBJ databases">
        <title>Sequencing the genomes of 1000 actinobacteria strains.</title>
        <authorList>
            <person name="Klenk H.-P."/>
        </authorList>
    </citation>
    <scope>NUCLEOTIDE SEQUENCE [LARGE SCALE GENOMIC DNA]</scope>
    <source>
        <strain evidence="2 3">DSM 22083</strain>
    </source>
</reference>
<dbReference type="Pfam" id="PF01261">
    <property type="entry name" value="AP_endonuc_2"/>
    <property type="match status" value="1"/>
</dbReference>
<proteinExistence type="predicted"/>
<evidence type="ECO:0000313" key="3">
    <source>
        <dbReference type="Proteomes" id="UP000569914"/>
    </source>
</evidence>
<dbReference type="EMBL" id="JACCBU010000001">
    <property type="protein sequence ID" value="NYE71451.1"/>
    <property type="molecule type" value="Genomic_DNA"/>
</dbReference>
<sequence length="270" mass="28856">MSIRLAAAEGTLPGETLEEKYAFVRSVGFDGIELSGQGDGIFAGRSDELARARDAGVIMPTAVVHMDHFIGDFDHDRRRDAIEQVKQLLSTIVVAGGTGIVSPHAYGLFSKRLPPFTPPRSDADSRKLLVEALRELGDHAASVGATLYLEPLNRYEDFVINTLADAVSVVQEADSPSVAVIADTYHMSIEEADVGASIRAAGPLIKHVQLGDSNRLEPGAGHYDWPETLGALADIGYDGWLAMECRLSGPVEEVLPRVATLLRTPPAGAS</sequence>
<dbReference type="PANTHER" id="PTHR12110:SF21">
    <property type="entry name" value="XYLOSE ISOMERASE-LIKE TIM BARREL DOMAIN-CONTAINING PROTEIN"/>
    <property type="match status" value="1"/>
</dbReference>
<dbReference type="RefSeq" id="WP_179751596.1">
    <property type="nucleotide sequence ID" value="NZ_JACCBU010000001.1"/>
</dbReference>
<feature type="domain" description="Xylose isomerase-like TIM barrel" evidence="1">
    <location>
        <begin position="22"/>
        <end position="253"/>
    </location>
</feature>
<organism evidence="2 3">
    <name type="scientific">Microlunatus parietis</name>
    <dbReference type="NCBI Taxonomy" id="682979"/>
    <lineage>
        <taxon>Bacteria</taxon>
        <taxon>Bacillati</taxon>
        <taxon>Actinomycetota</taxon>
        <taxon>Actinomycetes</taxon>
        <taxon>Propionibacteriales</taxon>
        <taxon>Propionibacteriaceae</taxon>
        <taxon>Microlunatus</taxon>
    </lineage>
</organism>
<protein>
    <submittedName>
        <fullName evidence="2">Sugar phosphate isomerase/epimerase</fullName>
    </submittedName>
</protein>
<dbReference type="InterPro" id="IPR050312">
    <property type="entry name" value="IolE/XylAMocC-like"/>
</dbReference>